<dbReference type="InterPro" id="IPR037185">
    <property type="entry name" value="EmrE-like"/>
</dbReference>
<protein>
    <recommendedName>
        <fullName evidence="6">Solute carrier family 35 member F5</fullName>
    </recommendedName>
</protein>
<feature type="transmembrane region" description="Helical" evidence="7">
    <location>
        <begin position="189"/>
        <end position="207"/>
    </location>
</feature>
<evidence type="ECO:0000256" key="7">
    <source>
        <dbReference type="SAM" id="Phobius"/>
    </source>
</evidence>
<gene>
    <name evidence="9" type="ORF">g.34761</name>
</gene>
<evidence type="ECO:0000256" key="3">
    <source>
        <dbReference type="ARBA" id="ARBA00022692"/>
    </source>
</evidence>
<evidence type="ECO:0000256" key="5">
    <source>
        <dbReference type="ARBA" id="ARBA00023136"/>
    </source>
</evidence>
<evidence type="ECO:0000256" key="2">
    <source>
        <dbReference type="ARBA" id="ARBA00007863"/>
    </source>
</evidence>
<feature type="domain" description="EamA" evidence="8">
    <location>
        <begin position="278"/>
        <end position="418"/>
    </location>
</feature>
<name>A0A1B6JZ50_9HEMI</name>
<feature type="transmembrane region" description="Helical" evidence="7">
    <location>
        <begin position="219"/>
        <end position="238"/>
    </location>
</feature>
<accession>A0A1B6JZ50</accession>
<keyword evidence="3 7" id="KW-0812">Transmembrane</keyword>
<feature type="transmembrane region" description="Helical" evidence="7">
    <location>
        <begin position="364"/>
        <end position="390"/>
    </location>
</feature>
<evidence type="ECO:0000256" key="6">
    <source>
        <dbReference type="ARBA" id="ARBA00040744"/>
    </source>
</evidence>
<sequence>MSRFEVRSNEPSVSGMLSKSQRLLLGLFVLLLVDVIWVSSSELTKYTYKNAEFEKPFFSTYVKTSMFTIYLLGLCFWPPWRDQCSRPSNYMYIDPDLEDESFYTEANTSLSDPTYVPVKLPERSDRSSGTESDECTVNRSVRFSKLAEVRHMSECDATEALLARLSYSASLRASDMYRRATSKLDMEQICKTASIFCVVWFGASYSYQAALAQTETGVVTVLSSTSALFTLFLSALFPSGAGDKFTLSKLVAVCMSISGLVVVSLSDLNAEPNKPVGTGVALSLISAFFYAAYLVFLRRQVDHEDKMDIPLFFGFVGLFNMMLLWPLFFFLHYSHWERFEWPTKHQWMFLLLNGLVGTVLSEVLWLWGCFLTTSLIATVALSLTIPLSMVADVLFERVHYPVLFYLGAVPVFLSFLAVTLLAHYDNCDPVLEVVRRAYHALCRRSRVIRLAECEIEQTESLIGINDADHEA</sequence>
<dbReference type="GO" id="GO:0016020">
    <property type="term" value="C:membrane"/>
    <property type="evidence" value="ECO:0007669"/>
    <property type="project" value="UniProtKB-SubCell"/>
</dbReference>
<organism evidence="9">
    <name type="scientific">Homalodisca liturata</name>
    <dbReference type="NCBI Taxonomy" id="320908"/>
    <lineage>
        <taxon>Eukaryota</taxon>
        <taxon>Metazoa</taxon>
        <taxon>Ecdysozoa</taxon>
        <taxon>Arthropoda</taxon>
        <taxon>Hexapoda</taxon>
        <taxon>Insecta</taxon>
        <taxon>Pterygota</taxon>
        <taxon>Neoptera</taxon>
        <taxon>Paraneoptera</taxon>
        <taxon>Hemiptera</taxon>
        <taxon>Auchenorrhyncha</taxon>
        <taxon>Membracoidea</taxon>
        <taxon>Cicadellidae</taxon>
        <taxon>Cicadellinae</taxon>
        <taxon>Proconiini</taxon>
        <taxon>Homalodisca</taxon>
    </lineage>
</organism>
<evidence type="ECO:0000313" key="9">
    <source>
        <dbReference type="EMBL" id="JAT04470.1"/>
    </source>
</evidence>
<dbReference type="PANTHER" id="PTHR23051">
    <property type="entry name" value="SOLUTE CARRIER FAMILY 35, MEMBER F5"/>
    <property type="match status" value="1"/>
</dbReference>
<comment type="similarity">
    <text evidence="2">Belongs to the SLC35F solute transporter family.</text>
</comment>
<feature type="transmembrane region" description="Helical" evidence="7">
    <location>
        <begin position="250"/>
        <end position="270"/>
    </location>
</feature>
<dbReference type="InterPro" id="IPR000620">
    <property type="entry name" value="EamA_dom"/>
</dbReference>
<dbReference type="SUPFAM" id="SSF103481">
    <property type="entry name" value="Multidrug resistance efflux transporter EmrE"/>
    <property type="match status" value="1"/>
</dbReference>
<comment type="subcellular location">
    <subcellularLocation>
        <location evidence="1">Membrane</location>
        <topology evidence="1">Multi-pass membrane protein</topology>
    </subcellularLocation>
</comment>
<feature type="transmembrane region" description="Helical" evidence="7">
    <location>
        <begin position="402"/>
        <end position="424"/>
    </location>
</feature>
<proteinExistence type="inferred from homology"/>
<dbReference type="EMBL" id="GECU01003237">
    <property type="protein sequence ID" value="JAT04470.1"/>
    <property type="molecule type" value="Transcribed_RNA"/>
</dbReference>
<reference evidence="9" key="1">
    <citation type="submission" date="2015-11" db="EMBL/GenBank/DDBJ databases">
        <title>De novo transcriptome assembly of four potential Pierce s Disease insect vectors from Arizona vineyards.</title>
        <authorList>
            <person name="Tassone E.E."/>
        </authorList>
    </citation>
    <scope>NUCLEOTIDE SEQUENCE</scope>
</reference>
<feature type="transmembrane region" description="Helical" evidence="7">
    <location>
        <begin position="309"/>
        <end position="331"/>
    </location>
</feature>
<keyword evidence="4 7" id="KW-1133">Transmembrane helix</keyword>
<dbReference type="AlphaFoldDB" id="A0A1B6JZ50"/>
<feature type="transmembrane region" description="Helical" evidence="7">
    <location>
        <begin position="57"/>
        <end position="77"/>
    </location>
</feature>
<dbReference type="Pfam" id="PF00892">
    <property type="entry name" value="EamA"/>
    <property type="match status" value="1"/>
</dbReference>
<dbReference type="PANTHER" id="PTHR23051:SF0">
    <property type="entry name" value="SOLUTE CARRIER FAMILY 35 MEMBER F5"/>
    <property type="match status" value="1"/>
</dbReference>
<evidence type="ECO:0000256" key="1">
    <source>
        <dbReference type="ARBA" id="ARBA00004141"/>
    </source>
</evidence>
<feature type="transmembrane region" description="Helical" evidence="7">
    <location>
        <begin position="276"/>
        <end position="297"/>
    </location>
</feature>
<evidence type="ECO:0000256" key="4">
    <source>
        <dbReference type="ARBA" id="ARBA00022989"/>
    </source>
</evidence>
<evidence type="ECO:0000259" key="8">
    <source>
        <dbReference type="Pfam" id="PF00892"/>
    </source>
</evidence>
<keyword evidence="5 7" id="KW-0472">Membrane</keyword>